<evidence type="ECO:0000259" key="1">
    <source>
        <dbReference type="Pfam" id="PF06114"/>
    </source>
</evidence>
<accession>A0A8J6IF71</accession>
<dbReference type="Pfam" id="PF06114">
    <property type="entry name" value="Peptidase_M78"/>
    <property type="match status" value="1"/>
</dbReference>
<evidence type="ECO:0000313" key="3">
    <source>
        <dbReference type="Proteomes" id="UP000597668"/>
    </source>
</evidence>
<dbReference type="RefSeq" id="WP_186487849.1">
    <property type="nucleotide sequence ID" value="NZ_JACOGI010000001.1"/>
</dbReference>
<reference evidence="2" key="1">
    <citation type="submission" date="2020-08" db="EMBL/GenBank/DDBJ databases">
        <authorList>
            <person name="Liu C."/>
            <person name="Sun Q."/>
        </authorList>
    </citation>
    <scope>NUCLEOTIDE SEQUENCE</scope>
    <source>
        <strain evidence="2">NSJ-65</strain>
    </source>
</reference>
<gene>
    <name evidence="2" type="ORF">H8K20_06535</name>
</gene>
<protein>
    <submittedName>
        <fullName evidence="2">ImmA/IrrE family metallo-endopeptidase</fullName>
    </submittedName>
</protein>
<comment type="caution">
    <text evidence="2">The sequence shown here is derived from an EMBL/GenBank/DDBJ whole genome shotgun (WGS) entry which is preliminary data.</text>
</comment>
<feature type="domain" description="IrrE N-terminal-like" evidence="1">
    <location>
        <begin position="37"/>
        <end position="129"/>
    </location>
</feature>
<organism evidence="2 3">
    <name type="scientific">Neobittarella massiliensis</name>
    <name type="common">ex Bilen et al. 2018</name>
    <dbReference type="NCBI Taxonomy" id="2041842"/>
    <lineage>
        <taxon>Bacteria</taxon>
        <taxon>Bacillati</taxon>
        <taxon>Bacillota</taxon>
        <taxon>Clostridia</taxon>
        <taxon>Eubacteriales</taxon>
        <taxon>Oscillospiraceae</taxon>
        <taxon>Neobittarella (ex Bilen et al. 2018)</taxon>
    </lineage>
</organism>
<dbReference type="Proteomes" id="UP000597668">
    <property type="component" value="Unassembled WGS sequence"/>
</dbReference>
<dbReference type="InterPro" id="IPR010359">
    <property type="entry name" value="IrrE_HExxH"/>
</dbReference>
<sequence>MRRLVELYTSAYADGALFFNRFNLPKDLKSMTLEMDKNYGIFVDECKIESSTEELEIIAHECGHFYTGATHRVGSPFDLIERHEVRADRWAIERLVPKENFDIAIRSGEVAPWELAELFNVSQPFMEKAISYYHMLDLMEKEKGQPTAASVDWPEEM</sequence>
<name>A0A8J6IF71_9FIRM</name>
<dbReference type="EMBL" id="JACOGI010000001">
    <property type="protein sequence ID" value="MBC3516050.1"/>
    <property type="molecule type" value="Genomic_DNA"/>
</dbReference>
<dbReference type="AlphaFoldDB" id="A0A8J6IF71"/>
<evidence type="ECO:0000313" key="2">
    <source>
        <dbReference type="EMBL" id="MBC3516050.1"/>
    </source>
</evidence>
<keyword evidence="3" id="KW-1185">Reference proteome</keyword>
<proteinExistence type="predicted"/>